<proteinExistence type="predicted"/>
<dbReference type="Pfam" id="PF03050">
    <property type="entry name" value="DDE_Tnp_IS66"/>
    <property type="match status" value="1"/>
</dbReference>
<feature type="compositionally biased region" description="Low complexity" evidence="1">
    <location>
        <begin position="1"/>
        <end position="12"/>
    </location>
</feature>
<dbReference type="InterPro" id="IPR039552">
    <property type="entry name" value="IS66_C"/>
</dbReference>
<dbReference type="Proteomes" id="UP000193006">
    <property type="component" value="Chromosome"/>
</dbReference>
<evidence type="ECO:0000256" key="1">
    <source>
        <dbReference type="SAM" id="MobiDB-lite"/>
    </source>
</evidence>
<dbReference type="EMBL" id="CP020814">
    <property type="protein sequence ID" value="ARK30510.1"/>
    <property type="molecule type" value="Genomic_DNA"/>
</dbReference>
<dbReference type="PANTHER" id="PTHR33678">
    <property type="entry name" value="BLL1576 PROTEIN"/>
    <property type="match status" value="1"/>
</dbReference>
<dbReference type="KEGG" id="bkw:BkAM31D_03890"/>
<dbReference type="NCBIfam" id="NF033517">
    <property type="entry name" value="transpos_IS66"/>
    <property type="match status" value="1"/>
</dbReference>
<dbReference type="AlphaFoldDB" id="A0A1X9M6J3"/>
<dbReference type="InterPro" id="IPR024463">
    <property type="entry name" value="Transposase_TnpC_homeodom"/>
</dbReference>
<dbReference type="Pfam" id="PF13817">
    <property type="entry name" value="DDE_Tnp_IS66_C"/>
    <property type="match status" value="1"/>
</dbReference>
<evidence type="ECO:0000259" key="4">
    <source>
        <dbReference type="Pfam" id="PF13007"/>
    </source>
</evidence>
<dbReference type="Pfam" id="PF13007">
    <property type="entry name" value="LZ_Tnp_IS66"/>
    <property type="match status" value="1"/>
</dbReference>
<evidence type="ECO:0000313" key="6">
    <source>
        <dbReference type="EMBL" id="ARK29058.1"/>
    </source>
</evidence>
<dbReference type="PANTHER" id="PTHR33678:SF1">
    <property type="entry name" value="BLL1576 PROTEIN"/>
    <property type="match status" value="1"/>
</dbReference>
<feature type="domain" description="Transposase IS66 central" evidence="2">
    <location>
        <begin position="179"/>
        <end position="465"/>
    </location>
</feature>
<dbReference type="EMBL" id="CP020814">
    <property type="protein sequence ID" value="ARK29058.1"/>
    <property type="molecule type" value="Genomic_DNA"/>
</dbReference>
<sequence>MKTTETTSQPTTEELEERVSSLEEQNAELTAKIKWYEEQFRLSKQRQFGTSSEKTNADQLELPLFNEVEITADPSIEEPTVETITYERKKTKGQRDSKLENLPKEVIEYRLPEEDQVCLCCNGKLHEMSTEVRRELKVIPAEVKVIEHVQHVYACRRCERESTETPIVKASMPKSVFPKSLASPSAMAYIMNQKYVEGLPLYRQEQQFARLGIFLSRQTLANWVLYGANTWLNLIYDRMYQYLMNLDIAHADETTLQVLREPDRPSTATSYLWLYRSGQEGHPIVLFDYQQTRASKHPRKFLSPFQGYLHVDGYAGYNGIPNIKLVGCWAHARRKFDEALKALPKEQQSKDVTAKEGLKFCNQLFAIEREIKDLSFSERHQVRLEKSRPLLDAFSAWLRMQTPKVLPKSALGQAIKYCRNQWDKLEAFLDDGRLEIDNNRSERSIKPFVIGRKNWIFANTPKGAKASAVTYSIVETAKENGLNPYQYLMHLFEELPNIDVSDEKAIDQLLPWSNSLPAHCRIQHDK</sequence>
<dbReference type="Pfam" id="PF13005">
    <property type="entry name" value="zf-IS66"/>
    <property type="match status" value="1"/>
</dbReference>
<evidence type="ECO:0000259" key="2">
    <source>
        <dbReference type="Pfam" id="PF03050"/>
    </source>
</evidence>
<dbReference type="STRING" id="199441.BkAM31D_03890"/>
<dbReference type="KEGG" id="bkw:BkAM31D_12090"/>
<name>A0A1X9M6J3_9BACI</name>
<reference evidence="6 8" key="1">
    <citation type="submission" date="2017-04" db="EMBL/GenBank/DDBJ databases">
        <title>Bacillus krulwichiae AM31D Genome sequencing and assembly.</title>
        <authorList>
            <person name="Krulwich T.A."/>
            <person name="Anastor L."/>
            <person name="Ehrlich R."/>
            <person name="Ehrlich G.D."/>
            <person name="Janto B."/>
        </authorList>
    </citation>
    <scope>NUCLEOTIDE SEQUENCE [LARGE SCALE GENOMIC DNA]</scope>
    <source>
        <strain evidence="6 8">AM31D</strain>
    </source>
</reference>
<protein>
    <submittedName>
        <fullName evidence="6">Transposase IS66 family protein</fullName>
    </submittedName>
</protein>
<organism evidence="6 8">
    <name type="scientific">Halalkalibacter krulwichiae</name>
    <dbReference type="NCBI Taxonomy" id="199441"/>
    <lineage>
        <taxon>Bacteria</taxon>
        <taxon>Bacillati</taxon>
        <taxon>Bacillota</taxon>
        <taxon>Bacilli</taxon>
        <taxon>Bacillales</taxon>
        <taxon>Bacillaceae</taxon>
        <taxon>Halalkalibacter</taxon>
    </lineage>
</organism>
<feature type="region of interest" description="Disordered" evidence="1">
    <location>
        <begin position="1"/>
        <end position="23"/>
    </location>
</feature>
<dbReference type="InterPro" id="IPR052344">
    <property type="entry name" value="Transposase-related"/>
</dbReference>
<accession>A0A1X9M6J3</accession>
<evidence type="ECO:0000259" key="5">
    <source>
        <dbReference type="Pfam" id="PF13817"/>
    </source>
</evidence>
<keyword evidence="8" id="KW-1185">Reference proteome</keyword>
<feature type="domain" description="Transposase IS66 zinc-finger binding" evidence="3">
    <location>
        <begin position="116"/>
        <end position="159"/>
    </location>
</feature>
<dbReference type="InterPro" id="IPR024474">
    <property type="entry name" value="Znf_dom_IS66"/>
</dbReference>
<feature type="domain" description="Transposase TnpC homeodomain" evidence="4">
    <location>
        <begin position="35"/>
        <end position="107"/>
    </location>
</feature>
<evidence type="ECO:0000313" key="7">
    <source>
        <dbReference type="EMBL" id="ARK30510.1"/>
    </source>
</evidence>
<evidence type="ECO:0000259" key="3">
    <source>
        <dbReference type="Pfam" id="PF13005"/>
    </source>
</evidence>
<dbReference type="RefSeq" id="WP_066161162.1">
    <property type="nucleotide sequence ID" value="NZ_CP020814.1"/>
</dbReference>
<dbReference type="InterPro" id="IPR004291">
    <property type="entry name" value="Transposase_IS66_central"/>
</dbReference>
<feature type="domain" description="Transposase IS66 C-terminal" evidence="5">
    <location>
        <begin position="472"/>
        <end position="512"/>
    </location>
</feature>
<gene>
    <name evidence="6" type="ORF">BkAM31D_03890</name>
    <name evidence="7" type="ORF">BkAM31D_12090</name>
</gene>
<evidence type="ECO:0000313" key="8">
    <source>
        <dbReference type="Proteomes" id="UP000193006"/>
    </source>
</evidence>